<organism evidence="2 4">
    <name type="scientific">Cucurbita moschata</name>
    <name type="common">Winter crookneck squash</name>
    <name type="synonym">Cucurbita pepo var. moschata</name>
    <dbReference type="NCBI Taxonomy" id="3662"/>
    <lineage>
        <taxon>Eukaryota</taxon>
        <taxon>Viridiplantae</taxon>
        <taxon>Streptophyta</taxon>
        <taxon>Embryophyta</taxon>
        <taxon>Tracheophyta</taxon>
        <taxon>Spermatophyta</taxon>
        <taxon>Magnoliopsida</taxon>
        <taxon>eudicotyledons</taxon>
        <taxon>Gunneridae</taxon>
        <taxon>Pentapetalae</taxon>
        <taxon>rosids</taxon>
        <taxon>fabids</taxon>
        <taxon>Cucurbitales</taxon>
        <taxon>Cucurbitaceae</taxon>
        <taxon>Cucurbiteae</taxon>
        <taxon>Cucurbita</taxon>
    </lineage>
</organism>
<dbReference type="KEGG" id="cmos:111463949"/>
<keyword evidence="2" id="KW-1185">Reference proteome</keyword>
<evidence type="ECO:0000313" key="2">
    <source>
        <dbReference type="Proteomes" id="UP000504609"/>
    </source>
</evidence>
<dbReference type="InterPro" id="IPR038944">
    <property type="entry name" value="OEP7-like"/>
</dbReference>
<dbReference type="Proteomes" id="UP000504609">
    <property type="component" value="Unplaced"/>
</dbReference>
<evidence type="ECO:0000313" key="3">
    <source>
        <dbReference type="RefSeq" id="XP_022963695.1"/>
    </source>
</evidence>
<dbReference type="PANTHER" id="PTHR33982">
    <property type="entry name" value="OUTER ENVELOPE MEMBRANE PROTEIN 7-RELATED"/>
    <property type="match status" value="1"/>
</dbReference>
<dbReference type="GeneID" id="111463949"/>
<dbReference type="RefSeq" id="XP_022963695.1">
    <property type="nucleotide sequence ID" value="XM_023107927.1"/>
</dbReference>
<evidence type="ECO:0000313" key="4">
    <source>
        <dbReference type="RefSeq" id="XP_022963696.1"/>
    </source>
</evidence>
<proteinExistence type="predicted"/>
<gene>
    <name evidence="3 4 5" type="primary">LOC111463949</name>
</gene>
<dbReference type="RefSeq" id="XP_022963696.1">
    <property type="nucleotide sequence ID" value="XM_023107928.1"/>
</dbReference>
<name>A0A6J1HGS4_CUCMO</name>
<dbReference type="RefSeq" id="XP_022963697.1">
    <property type="nucleotide sequence ID" value="XM_023107929.1"/>
</dbReference>
<sequence>MGKKPSGSKQAFFILGALALGWLAIEMAFKPFLDKARSAMDNSDPTRDPDDRLDKQSDHLQSDDDRSTTA</sequence>
<dbReference type="AlphaFoldDB" id="A0A6J1HGS4"/>
<evidence type="ECO:0000256" key="1">
    <source>
        <dbReference type="SAM" id="MobiDB-lite"/>
    </source>
</evidence>
<accession>A0A6J1HGS4</accession>
<reference evidence="3 4" key="1">
    <citation type="submission" date="2025-04" db="UniProtKB">
        <authorList>
            <consortium name="RefSeq"/>
        </authorList>
    </citation>
    <scope>IDENTIFICATION</scope>
    <source>
        <tissue evidence="3 4">Young leaves</tissue>
    </source>
</reference>
<protein>
    <submittedName>
        <fullName evidence="3 4">Outer envelope membrane protein 7-like</fullName>
    </submittedName>
</protein>
<dbReference type="PANTHER" id="PTHR33982:SF5">
    <property type="entry name" value="OUTER ENVELOPE MEMBRANE PROTEIN 7"/>
    <property type="match status" value="1"/>
</dbReference>
<dbReference type="GO" id="GO:0009707">
    <property type="term" value="C:chloroplast outer membrane"/>
    <property type="evidence" value="ECO:0007669"/>
    <property type="project" value="TreeGrafter"/>
</dbReference>
<feature type="region of interest" description="Disordered" evidence="1">
    <location>
        <begin position="38"/>
        <end position="70"/>
    </location>
</feature>
<evidence type="ECO:0000313" key="5">
    <source>
        <dbReference type="RefSeq" id="XP_022963697.1"/>
    </source>
</evidence>